<accession>A0ABW5X8Q2</accession>
<dbReference type="InterPro" id="IPR006558">
    <property type="entry name" value="LamG-like"/>
</dbReference>
<dbReference type="SUPFAM" id="SSF49899">
    <property type="entry name" value="Concanavalin A-like lectins/glucanases"/>
    <property type="match status" value="1"/>
</dbReference>
<keyword evidence="6" id="KW-0326">Glycosidase</keyword>
<dbReference type="EMBL" id="JBHUOJ010000037">
    <property type="protein sequence ID" value="MFD2835012.1"/>
    <property type="molecule type" value="Genomic_DNA"/>
</dbReference>
<evidence type="ECO:0000259" key="8">
    <source>
        <dbReference type="SMART" id="SM00560"/>
    </source>
</evidence>
<dbReference type="Pfam" id="PF00251">
    <property type="entry name" value="Glyco_hydro_32N"/>
    <property type="match status" value="1"/>
</dbReference>
<comment type="similarity">
    <text evidence="1">Belongs to the glycosyl hydrolase 32 family.</text>
</comment>
<feature type="domain" description="LamG-like jellyroll fold" evidence="8">
    <location>
        <begin position="84"/>
        <end position="238"/>
    </location>
</feature>
<evidence type="ECO:0000256" key="2">
    <source>
        <dbReference type="ARBA" id="ARBA00012758"/>
    </source>
</evidence>
<dbReference type="PANTHER" id="PTHR43101">
    <property type="entry name" value="BETA-FRUCTOSIDASE"/>
    <property type="match status" value="1"/>
</dbReference>
<comment type="caution">
    <text evidence="9">The sequence shown here is derived from an EMBL/GenBank/DDBJ whole genome shotgun (WGS) entry which is preliminary data.</text>
</comment>
<dbReference type="EC" id="3.2.1.26" evidence="2"/>
<proteinExistence type="inferred from homology"/>
<evidence type="ECO:0000256" key="5">
    <source>
        <dbReference type="ARBA" id="ARBA00023157"/>
    </source>
</evidence>
<dbReference type="CDD" id="cd08996">
    <property type="entry name" value="GH32_FFase"/>
    <property type="match status" value="1"/>
</dbReference>
<sequence>MRKLFFAAILLFSFIGNGQTPVLHLDYNEQDGSTFAINKAGSPDFQLSNNFNRPERVPGVSDNALRLDGFSTWATADFTYNFDRAMTVETWISMECYPSDLDNGINNSQLKASALISQTIGENGFRISIDTYGTWWFQVTINSQTYYVFSPDKFPLYQWAHVAGVVDGPGNKIRIYLNGVELASANIPTSGTIEEANAPLVIGKTNADNERWDGIFLINAINATIDETKIFATARSSTQLLQTYQDGLGTMANSGYDAIAVPYGRFTRDVQRPRYHAMPPASWTNEPHGFSVGPDNKYHLYYQRTANGPFKFRTTWGHMTSMDLANWINQKDALRPELTTINGSTNFDTQGIWSGDAIVEGNTSYAFYTCVSTTGGIYNPGIALAKSTDDGFNNWQKLGPIIPKQFVDDFRDPYLWKEGNTNHMIIGAKIGGYRIPFLLYFNRSTIDDLAAPTAFFRLLATNGPWLGNMGNAGFRTFGKWETPACCKSYRRQQD</sequence>
<dbReference type="InterPro" id="IPR051214">
    <property type="entry name" value="GH32_Enzymes"/>
</dbReference>
<dbReference type="SMART" id="SM00640">
    <property type="entry name" value="Glyco_32"/>
    <property type="match status" value="1"/>
</dbReference>
<reference evidence="10" key="1">
    <citation type="journal article" date="2019" name="Int. J. Syst. Evol. Microbiol.">
        <title>The Global Catalogue of Microorganisms (GCM) 10K type strain sequencing project: providing services to taxonomists for standard genome sequencing and annotation.</title>
        <authorList>
            <consortium name="The Broad Institute Genomics Platform"/>
            <consortium name="The Broad Institute Genome Sequencing Center for Infectious Disease"/>
            <person name="Wu L."/>
            <person name="Ma J."/>
        </authorList>
    </citation>
    <scope>NUCLEOTIDE SEQUENCE [LARGE SCALE GENOMIC DNA]</scope>
    <source>
        <strain evidence="10">KCTC 52925</strain>
    </source>
</reference>
<dbReference type="Proteomes" id="UP001597438">
    <property type="component" value="Unassembled WGS sequence"/>
</dbReference>
<dbReference type="Gene3D" id="2.115.10.20">
    <property type="entry name" value="Glycosyl hydrolase domain, family 43"/>
    <property type="match status" value="1"/>
</dbReference>
<dbReference type="InterPro" id="IPR013320">
    <property type="entry name" value="ConA-like_dom_sf"/>
</dbReference>
<evidence type="ECO:0000256" key="4">
    <source>
        <dbReference type="ARBA" id="ARBA00022801"/>
    </source>
</evidence>
<evidence type="ECO:0000313" key="10">
    <source>
        <dbReference type="Proteomes" id="UP001597438"/>
    </source>
</evidence>
<dbReference type="Pfam" id="PF13385">
    <property type="entry name" value="Laminin_G_3"/>
    <property type="match status" value="1"/>
</dbReference>
<dbReference type="SMART" id="SM00560">
    <property type="entry name" value="LamGL"/>
    <property type="match status" value="1"/>
</dbReference>
<protein>
    <recommendedName>
        <fullName evidence="2">beta-fructofuranosidase</fullName>
        <ecNumber evidence="2">3.2.1.26</ecNumber>
    </recommendedName>
</protein>
<feature type="chain" id="PRO_5046166057" description="beta-fructofuranosidase" evidence="7">
    <location>
        <begin position="19"/>
        <end position="494"/>
    </location>
</feature>
<name>A0ABW5X8Q2_9FLAO</name>
<gene>
    <name evidence="9" type="ORF">ACFSYS_17115</name>
</gene>
<organism evidence="9 10">
    <name type="scientific">Christiangramia antarctica</name>
    <dbReference type="NCBI Taxonomy" id="2058158"/>
    <lineage>
        <taxon>Bacteria</taxon>
        <taxon>Pseudomonadati</taxon>
        <taxon>Bacteroidota</taxon>
        <taxon>Flavobacteriia</taxon>
        <taxon>Flavobacteriales</taxon>
        <taxon>Flavobacteriaceae</taxon>
        <taxon>Christiangramia</taxon>
    </lineage>
</organism>
<keyword evidence="10" id="KW-1185">Reference proteome</keyword>
<dbReference type="SUPFAM" id="SSF75005">
    <property type="entry name" value="Arabinanase/levansucrase/invertase"/>
    <property type="match status" value="1"/>
</dbReference>
<keyword evidence="4" id="KW-0378">Hydrolase</keyword>
<evidence type="ECO:0000256" key="6">
    <source>
        <dbReference type="ARBA" id="ARBA00023295"/>
    </source>
</evidence>
<evidence type="ECO:0000256" key="1">
    <source>
        <dbReference type="ARBA" id="ARBA00009902"/>
    </source>
</evidence>
<dbReference type="RefSeq" id="WP_251740152.1">
    <property type="nucleotide sequence ID" value="NZ_JBHUOJ010000037.1"/>
</dbReference>
<feature type="signal peptide" evidence="7">
    <location>
        <begin position="1"/>
        <end position="18"/>
    </location>
</feature>
<dbReference type="InterPro" id="IPR023296">
    <property type="entry name" value="Glyco_hydro_beta-prop_sf"/>
</dbReference>
<evidence type="ECO:0000256" key="7">
    <source>
        <dbReference type="SAM" id="SignalP"/>
    </source>
</evidence>
<evidence type="ECO:0000256" key="3">
    <source>
        <dbReference type="ARBA" id="ARBA00022729"/>
    </source>
</evidence>
<keyword evidence="3 7" id="KW-0732">Signal</keyword>
<keyword evidence="5" id="KW-1015">Disulfide bond</keyword>
<dbReference type="PANTHER" id="PTHR43101:SF1">
    <property type="entry name" value="BETA-FRUCTOSIDASE"/>
    <property type="match status" value="1"/>
</dbReference>
<dbReference type="InterPro" id="IPR001362">
    <property type="entry name" value="Glyco_hydro_32"/>
</dbReference>
<dbReference type="InterPro" id="IPR013148">
    <property type="entry name" value="Glyco_hydro_32_N"/>
</dbReference>
<evidence type="ECO:0000313" key="9">
    <source>
        <dbReference type="EMBL" id="MFD2835012.1"/>
    </source>
</evidence>
<dbReference type="Gene3D" id="2.60.120.200">
    <property type="match status" value="1"/>
</dbReference>